<evidence type="ECO:0000313" key="6">
    <source>
        <dbReference type="EMBL" id="GBN13228.1"/>
    </source>
</evidence>
<feature type="disulfide bond" evidence="2">
    <location>
        <begin position="162"/>
        <end position="180"/>
    </location>
</feature>
<sequence length="411" mass="45685">MIQALNILALFWFVRFTISYIQIDVIEYASHTGNKVVLNETGPFSSVVIEVSTKHLNENTVTTLEICSVDNSSVLIVFDERDMSVDCNENADYVLFNSSSAEEFYVCDTGLTINFEASRIYYYPDVYLTLVRGNLSKNRLEFSFVATVARQNDSCHPGDFQCADGFCVWSGFKCDGINNCGDGSDEFLEMPAQCTSDDSYRQLNVIVLICLALLVILTLIVSYFVYSYMAKLKKGNLSSDSLNGRQEQPVSRTGSVATDVNDAELSKKSSTLFPAFAANPNEKADEEQQNGSSSLERMKSGSLSSKQSVTEMRDISTDAHNLYLKKRQLIAAMTMSGAAISELAKVTSEIDKRDDEYIKGLSEFTSSEHEEKDTESIQENRDDSHVHADDTSELVFEGSDSCDICVDESHE</sequence>
<dbReference type="PANTHER" id="PTHR24652:SF69">
    <property type="entry name" value="CUB DOMAIN-CONTAINING PROTEIN"/>
    <property type="match status" value="1"/>
</dbReference>
<feature type="disulfide bond" evidence="2">
    <location>
        <begin position="155"/>
        <end position="167"/>
    </location>
</feature>
<dbReference type="EMBL" id="BGPR01005761">
    <property type="protein sequence ID" value="GBN13228.1"/>
    <property type="molecule type" value="Genomic_DNA"/>
</dbReference>
<dbReference type="Pfam" id="PF00057">
    <property type="entry name" value="Ldl_recept_a"/>
    <property type="match status" value="1"/>
</dbReference>
<dbReference type="SUPFAM" id="SSF57424">
    <property type="entry name" value="LDL receptor-like module"/>
    <property type="match status" value="1"/>
</dbReference>
<keyword evidence="4" id="KW-0472">Membrane</keyword>
<comment type="caution">
    <text evidence="2">Lacks conserved residue(s) required for the propagation of feature annotation.</text>
</comment>
<feature type="signal peptide" evidence="5">
    <location>
        <begin position="1"/>
        <end position="19"/>
    </location>
</feature>
<organism evidence="6 7">
    <name type="scientific">Araneus ventricosus</name>
    <name type="common">Orbweaver spider</name>
    <name type="synonym">Epeira ventricosa</name>
    <dbReference type="NCBI Taxonomy" id="182803"/>
    <lineage>
        <taxon>Eukaryota</taxon>
        <taxon>Metazoa</taxon>
        <taxon>Ecdysozoa</taxon>
        <taxon>Arthropoda</taxon>
        <taxon>Chelicerata</taxon>
        <taxon>Arachnida</taxon>
        <taxon>Araneae</taxon>
        <taxon>Araneomorphae</taxon>
        <taxon>Entelegynae</taxon>
        <taxon>Araneoidea</taxon>
        <taxon>Araneidae</taxon>
        <taxon>Araneus</taxon>
    </lineage>
</organism>
<evidence type="ECO:0000256" key="3">
    <source>
        <dbReference type="SAM" id="MobiDB-lite"/>
    </source>
</evidence>
<name>A0A4Y2LEV3_ARAVE</name>
<feature type="chain" id="PRO_5021436955" description="CUB domain-containing protein" evidence="5">
    <location>
        <begin position="20"/>
        <end position="411"/>
    </location>
</feature>
<proteinExistence type="predicted"/>
<evidence type="ECO:0000256" key="4">
    <source>
        <dbReference type="SAM" id="Phobius"/>
    </source>
</evidence>
<dbReference type="AlphaFoldDB" id="A0A4Y2LEV3"/>
<protein>
    <recommendedName>
        <fullName evidence="8">CUB domain-containing protein</fullName>
    </recommendedName>
</protein>
<dbReference type="OrthoDB" id="412155at2759"/>
<dbReference type="InterPro" id="IPR036055">
    <property type="entry name" value="LDL_receptor-like_sf"/>
</dbReference>
<dbReference type="Gene3D" id="4.10.400.10">
    <property type="entry name" value="Low-density Lipoprotein Receptor"/>
    <property type="match status" value="1"/>
</dbReference>
<evidence type="ECO:0000256" key="5">
    <source>
        <dbReference type="SAM" id="SignalP"/>
    </source>
</evidence>
<accession>A0A4Y2LEV3</accession>
<keyword evidence="4" id="KW-1133">Transmembrane helix</keyword>
<dbReference type="InterPro" id="IPR002172">
    <property type="entry name" value="LDrepeatLR_classA_rpt"/>
</dbReference>
<dbReference type="PROSITE" id="PS50068">
    <property type="entry name" value="LDLRA_2"/>
    <property type="match status" value="1"/>
</dbReference>
<comment type="caution">
    <text evidence="6">The sequence shown here is derived from an EMBL/GenBank/DDBJ whole genome shotgun (WGS) entry which is preliminary data.</text>
</comment>
<gene>
    <name evidence="6" type="ORF">AVEN_235772_1</name>
</gene>
<keyword evidence="5" id="KW-0732">Signal</keyword>
<feature type="compositionally biased region" description="Basic and acidic residues" evidence="3">
    <location>
        <begin position="366"/>
        <end position="390"/>
    </location>
</feature>
<feature type="region of interest" description="Disordered" evidence="3">
    <location>
        <begin position="278"/>
        <end position="311"/>
    </location>
</feature>
<evidence type="ECO:0008006" key="8">
    <source>
        <dbReference type="Google" id="ProtNLM"/>
    </source>
</evidence>
<dbReference type="SMART" id="SM00192">
    <property type="entry name" value="LDLa"/>
    <property type="match status" value="1"/>
</dbReference>
<feature type="transmembrane region" description="Helical" evidence="4">
    <location>
        <begin position="203"/>
        <end position="226"/>
    </location>
</feature>
<feature type="region of interest" description="Disordered" evidence="3">
    <location>
        <begin position="363"/>
        <end position="393"/>
    </location>
</feature>
<evidence type="ECO:0000256" key="2">
    <source>
        <dbReference type="PROSITE-ProRule" id="PRU00124"/>
    </source>
</evidence>
<dbReference type="PANTHER" id="PTHR24652">
    <property type="entry name" value="LOW-DENSITY LIPOPROTEIN RECEPTOR CLASS A DOMAIN-CONTAINING PROTEIN 2"/>
    <property type="match status" value="1"/>
</dbReference>
<dbReference type="CDD" id="cd00112">
    <property type="entry name" value="LDLa"/>
    <property type="match status" value="1"/>
</dbReference>
<keyword evidence="7" id="KW-1185">Reference proteome</keyword>
<keyword evidence="4" id="KW-0812">Transmembrane</keyword>
<reference evidence="6 7" key="1">
    <citation type="journal article" date="2019" name="Sci. Rep.">
        <title>Orb-weaving spider Araneus ventricosus genome elucidates the spidroin gene catalogue.</title>
        <authorList>
            <person name="Kono N."/>
            <person name="Nakamura H."/>
            <person name="Ohtoshi R."/>
            <person name="Moran D.A.P."/>
            <person name="Shinohara A."/>
            <person name="Yoshida Y."/>
            <person name="Fujiwara M."/>
            <person name="Mori M."/>
            <person name="Tomita M."/>
            <person name="Arakawa K."/>
        </authorList>
    </citation>
    <scope>NUCLEOTIDE SEQUENCE [LARGE SCALE GENOMIC DNA]</scope>
</reference>
<dbReference type="InterPro" id="IPR042333">
    <property type="entry name" value="LRAD2/Mig-13-like"/>
</dbReference>
<dbReference type="Proteomes" id="UP000499080">
    <property type="component" value="Unassembled WGS sequence"/>
</dbReference>
<keyword evidence="1 2" id="KW-1015">Disulfide bond</keyword>
<evidence type="ECO:0000313" key="7">
    <source>
        <dbReference type="Proteomes" id="UP000499080"/>
    </source>
</evidence>
<evidence type="ECO:0000256" key="1">
    <source>
        <dbReference type="ARBA" id="ARBA00023157"/>
    </source>
</evidence>
<feature type="compositionally biased region" description="Polar residues" evidence="3">
    <location>
        <begin position="289"/>
        <end position="310"/>
    </location>
</feature>
<feature type="compositionally biased region" description="Polar residues" evidence="3">
    <location>
        <begin position="240"/>
        <end position="258"/>
    </location>
</feature>
<feature type="region of interest" description="Disordered" evidence="3">
    <location>
        <begin position="240"/>
        <end position="259"/>
    </location>
</feature>